<gene>
    <name evidence="1" type="ORF">NCTC13028_00586</name>
</gene>
<protein>
    <submittedName>
        <fullName evidence="1">Uncharacterized protein</fullName>
    </submittedName>
</protein>
<dbReference type="EMBL" id="UAWC01000001">
    <property type="protein sequence ID" value="SQB33590.1"/>
    <property type="molecule type" value="Genomic_DNA"/>
</dbReference>
<reference evidence="1 2" key="1">
    <citation type="submission" date="2018-06" db="EMBL/GenBank/DDBJ databases">
        <authorList>
            <consortium name="Pathogen Informatics"/>
            <person name="Doyle S."/>
        </authorList>
    </citation>
    <scope>NUCLEOTIDE SEQUENCE [LARGE SCALE GENOMIC DNA]</scope>
    <source>
        <strain evidence="1 2">NCTC13028</strain>
    </source>
</reference>
<dbReference type="Proteomes" id="UP000250223">
    <property type="component" value="Unassembled WGS sequence"/>
</dbReference>
<sequence length="71" mass="8282">MALYSCMRRAVENCKKLFLKYPSSLLNSPEWILLKQLDMPESINEIIRKKNPPVGLEWLNHINLKEPLDGT</sequence>
<organism evidence="1 2">
    <name type="scientific">Clostridium cochlearium</name>
    <dbReference type="NCBI Taxonomy" id="1494"/>
    <lineage>
        <taxon>Bacteria</taxon>
        <taxon>Bacillati</taxon>
        <taxon>Bacillota</taxon>
        <taxon>Clostridia</taxon>
        <taxon>Eubacteriales</taxon>
        <taxon>Clostridiaceae</taxon>
        <taxon>Clostridium</taxon>
    </lineage>
</organism>
<accession>A0A2X2Y541</accession>
<dbReference type="AlphaFoldDB" id="A0A2X2Y541"/>
<proteinExistence type="predicted"/>
<evidence type="ECO:0000313" key="1">
    <source>
        <dbReference type="EMBL" id="SQB33590.1"/>
    </source>
</evidence>
<evidence type="ECO:0000313" key="2">
    <source>
        <dbReference type="Proteomes" id="UP000250223"/>
    </source>
</evidence>
<name>A0A2X2Y541_CLOCO</name>